<dbReference type="EMBL" id="CP023692">
    <property type="protein sequence ID" value="QEV49369.1"/>
    <property type="molecule type" value="Genomic_DNA"/>
</dbReference>
<gene>
    <name evidence="1" type="ORF">CP980_33715</name>
</gene>
<dbReference type="KEGG" id="svn:CP980_33715"/>
<protein>
    <submittedName>
        <fullName evidence="1">Uncharacterized protein</fullName>
    </submittedName>
</protein>
<reference evidence="1 2" key="1">
    <citation type="submission" date="2017-09" db="EMBL/GenBank/DDBJ databases">
        <authorList>
            <person name="Lee N."/>
            <person name="Cho B.-K."/>
        </authorList>
    </citation>
    <scope>NUCLEOTIDE SEQUENCE [LARGE SCALE GENOMIC DNA]</scope>
    <source>
        <strain evidence="1 2">ATCC 27476</strain>
    </source>
</reference>
<name>A0A5J6JEL3_STRVI</name>
<evidence type="ECO:0000313" key="2">
    <source>
        <dbReference type="Proteomes" id="UP000325563"/>
    </source>
</evidence>
<keyword evidence="2" id="KW-1185">Reference proteome</keyword>
<organism evidence="1 2">
    <name type="scientific">Streptomyces vinaceus</name>
    <dbReference type="NCBI Taxonomy" id="1960"/>
    <lineage>
        <taxon>Bacteria</taxon>
        <taxon>Bacillati</taxon>
        <taxon>Actinomycetota</taxon>
        <taxon>Actinomycetes</taxon>
        <taxon>Kitasatosporales</taxon>
        <taxon>Streptomycetaceae</taxon>
        <taxon>Streptomyces</taxon>
    </lineage>
</organism>
<proteinExistence type="predicted"/>
<evidence type="ECO:0000313" key="1">
    <source>
        <dbReference type="EMBL" id="QEV49369.1"/>
    </source>
</evidence>
<dbReference type="Proteomes" id="UP000325563">
    <property type="component" value="Chromosome"/>
</dbReference>
<sequence>MGLRRSGNSGHVAYLPGHFGPWKAAHNRVRIWAAGGTWVKVFTVIEADGLRASVLAAEGRPIPSNHPFSSAVWRDCAFGRPCSGPGFIADAAGPAARTSLGEIRERHFARL</sequence>
<dbReference type="AlphaFoldDB" id="A0A5J6JEL3"/>
<accession>A0A5J6JEL3</accession>